<organism evidence="2">
    <name type="scientific">Siphoviridae sp. ctgBD49</name>
    <dbReference type="NCBI Taxonomy" id="2826420"/>
    <lineage>
        <taxon>Viruses</taxon>
        <taxon>Duplodnaviria</taxon>
        <taxon>Heunggongvirae</taxon>
        <taxon>Uroviricota</taxon>
        <taxon>Caudoviricetes</taxon>
    </lineage>
</organism>
<keyword evidence="1" id="KW-0472">Membrane</keyword>
<accession>A0A8S5QQQ9</accession>
<protein>
    <submittedName>
        <fullName evidence="2">Uncharacterized protein</fullName>
    </submittedName>
</protein>
<feature type="transmembrane region" description="Helical" evidence="1">
    <location>
        <begin position="32"/>
        <end position="50"/>
    </location>
</feature>
<evidence type="ECO:0000256" key="1">
    <source>
        <dbReference type="SAM" id="Phobius"/>
    </source>
</evidence>
<keyword evidence="1" id="KW-0812">Transmembrane</keyword>
<proteinExistence type="predicted"/>
<dbReference type="EMBL" id="BK015703">
    <property type="protein sequence ID" value="DAE20956.1"/>
    <property type="molecule type" value="Genomic_DNA"/>
</dbReference>
<sequence length="58" mass="6559">MCIMMAALSQLMIFGLTVIACAVVIQLGMKRNAWKLIILYWTALTIKNLVDYISIVRV</sequence>
<reference evidence="2" key="1">
    <citation type="journal article" date="2021" name="Proc. Natl. Acad. Sci. U.S.A.">
        <title>A Catalog of Tens of Thousands of Viruses from Human Metagenomes Reveals Hidden Associations with Chronic Diseases.</title>
        <authorList>
            <person name="Tisza M.J."/>
            <person name="Buck C.B."/>
        </authorList>
    </citation>
    <scope>NUCLEOTIDE SEQUENCE</scope>
    <source>
        <strain evidence="2">CtgBD49</strain>
    </source>
</reference>
<name>A0A8S5QQQ9_9CAUD</name>
<evidence type="ECO:0000313" key="2">
    <source>
        <dbReference type="EMBL" id="DAE20956.1"/>
    </source>
</evidence>
<keyword evidence="1" id="KW-1133">Transmembrane helix</keyword>